<dbReference type="SUPFAM" id="SSF49401">
    <property type="entry name" value="Bacterial adhesins"/>
    <property type="match status" value="1"/>
</dbReference>
<sequence length="880" mass="96840">MIDQNLVKQKVDLGLGWIVLNQNQDKSFGTSYPILNTALVVLELEQYAISQGIYPLDVSYKYYNNLVGALEYLFLNANQNNHGIYYEEDGNINYTTGVVLAAICASQSPDQIINNGPNFIKGMSYKSVAQYMINYLEYSQEFNGGWGYSINNYDDIANNYVSGYVGLGFLLATNPLYKFNLQVDGNTIDKFSDWVDYIQNNNGGSGYSNPEENLDILKTGNLLLEMNFLNRSQVDSSVLLATDYIANNWDEPAYSLNPGWNSSPVANYQATYALMSGLTGYGFDKIDQTISPFKEIDYANDVTNVLLEQQNSDGSFKANPNDFYQREQMMSTIWALLTLQAVITRTYDIGVVLSSDKSIVRANDIVTYTINISNIGNIDILNAVVKDTIPPELSFIDGSVTIDGVNQPVGVSPVNGIQIGSVKIGHTKVVTYKCKVLATVETEISNIVSVTFDYIPPYGRIITNKTEESNEVSIRFTITSLAITADINKPNAVVGEILTYTINVTNNGKIFLDNIIVTDPLDPNLQYMNNLKINGIPTAGNIVDGVNIGSLNVGQTTVINFDVKIISVPPNGTISTEITATYDYNKPTILTEREVKNVIKEANPRITISASITVEVIIKVSVVNPEISVSKTCSKTSIKIGETAIYTIEILNSGELDSISTKLVDVLPGQLQVMEIKMDEKIIYGDLVEGINLGPTTSGMKKSVYITVKGVDTLENYKNTSTINMEFLQVEGGSKSTLILEAISNNTLSVTGSKLVLTQLICPTNSEVFGTVKFDIKVKNTGVITLKNVTVSNSLPSNLQYIYGSLYINGCKASCQNISCGINLGNINQGQEVIIQFKAKVISNLFNPIYNFSQAYYYYDVSGTLKQMYSQSNIVYLFID</sequence>
<dbReference type="EMBL" id="JABAFD010000005">
    <property type="protein sequence ID" value="NME09892.1"/>
    <property type="molecule type" value="Genomic_DNA"/>
</dbReference>
<organism evidence="2 3">
    <name type="scientific">Paraclostridium bifermentans</name>
    <name type="common">Clostridium bifermentans</name>
    <dbReference type="NCBI Taxonomy" id="1490"/>
    <lineage>
        <taxon>Bacteria</taxon>
        <taxon>Bacillati</taxon>
        <taxon>Bacillota</taxon>
        <taxon>Clostridia</taxon>
        <taxon>Peptostreptococcales</taxon>
        <taxon>Peptostreptococcaceae</taxon>
        <taxon>Paraclostridium</taxon>
    </lineage>
</organism>
<dbReference type="AlphaFoldDB" id="A0AA44IHI4"/>
<feature type="domain" description="DUF11" evidence="1">
    <location>
        <begin position="627"/>
        <end position="724"/>
    </location>
</feature>
<accession>A0AA44IHI4</accession>
<dbReference type="InterPro" id="IPR047589">
    <property type="entry name" value="DUF11_rpt"/>
</dbReference>
<dbReference type="InterPro" id="IPR008966">
    <property type="entry name" value="Adhesion_dom_sf"/>
</dbReference>
<dbReference type="PANTHER" id="PTHR34819">
    <property type="entry name" value="LARGE CYSTEINE-RICH PERIPLASMIC PROTEIN OMCB"/>
    <property type="match status" value="1"/>
</dbReference>
<evidence type="ECO:0000313" key="3">
    <source>
        <dbReference type="Proteomes" id="UP000573963"/>
    </source>
</evidence>
<reference evidence="2 3" key="1">
    <citation type="submission" date="2020-04" db="EMBL/GenBank/DDBJ databases">
        <authorList>
            <person name="Hitch T.C.A."/>
            <person name="Wylensek D."/>
            <person name="Clavel T."/>
        </authorList>
    </citation>
    <scope>NUCLEOTIDE SEQUENCE [LARGE SCALE GENOMIC DNA]</scope>
    <source>
        <strain evidence="2 3">Med78_4-601-WT-2</strain>
    </source>
</reference>
<dbReference type="Gene3D" id="1.50.10.20">
    <property type="match status" value="2"/>
</dbReference>
<feature type="domain" description="DUF11" evidence="1">
    <location>
        <begin position="758"/>
        <end position="844"/>
    </location>
</feature>
<name>A0AA44IHI4_PARBF</name>
<dbReference type="InterPro" id="IPR051172">
    <property type="entry name" value="Chlamydia_OmcB"/>
</dbReference>
<dbReference type="SUPFAM" id="SSF48239">
    <property type="entry name" value="Terpenoid cyclases/Protein prenyltransferases"/>
    <property type="match status" value="2"/>
</dbReference>
<feature type="domain" description="DUF11" evidence="1">
    <location>
        <begin position="481"/>
        <end position="581"/>
    </location>
</feature>
<feature type="domain" description="DUF11" evidence="1">
    <location>
        <begin position="348"/>
        <end position="451"/>
    </location>
</feature>
<dbReference type="NCBIfam" id="TIGR01451">
    <property type="entry name" value="B_ant_repeat"/>
    <property type="match status" value="3"/>
</dbReference>
<dbReference type="Pfam" id="PF01345">
    <property type="entry name" value="DUF11"/>
    <property type="match status" value="4"/>
</dbReference>
<gene>
    <name evidence="2" type="ORF">HF875_10200</name>
</gene>
<evidence type="ECO:0000259" key="1">
    <source>
        <dbReference type="Pfam" id="PF01345"/>
    </source>
</evidence>
<dbReference type="RefSeq" id="WP_168932283.1">
    <property type="nucleotide sequence ID" value="NZ_JABAFD010000005.1"/>
</dbReference>
<comment type="caution">
    <text evidence="2">The sequence shown here is derived from an EMBL/GenBank/DDBJ whole genome shotgun (WGS) entry which is preliminary data.</text>
</comment>
<dbReference type="InterPro" id="IPR008930">
    <property type="entry name" value="Terpenoid_cyclase/PrenylTrfase"/>
</dbReference>
<proteinExistence type="predicted"/>
<dbReference type="InterPro" id="IPR001434">
    <property type="entry name" value="OmcB-like_DUF11"/>
</dbReference>
<dbReference type="PANTHER" id="PTHR34819:SF3">
    <property type="entry name" value="CELL SURFACE PROTEIN"/>
    <property type="match status" value="1"/>
</dbReference>
<evidence type="ECO:0000313" key="2">
    <source>
        <dbReference type="EMBL" id="NME09892.1"/>
    </source>
</evidence>
<protein>
    <submittedName>
        <fullName evidence="2">DUF11 domain-containing protein</fullName>
    </submittedName>
</protein>
<dbReference type="Proteomes" id="UP000573963">
    <property type="component" value="Unassembled WGS sequence"/>
</dbReference>